<evidence type="ECO:0000313" key="2">
    <source>
        <dbReference type="EMBL" id="MYM91488.1"/>
    </source>
</evidence>
<dbReference type="Proteomes" id="UP000470302">
    <property type="component" value="Unassembled WGS sequence"/>
</dbReference>
<dbReference type="PROSITE" id="PS50995">
    <property type="entry name" value="HTH_MARR_2"/>
    <property type="match status" value="1"/>
</dbReference>
<dbReference type="Gene3D" id="1.10.10.10">
    <property type="entry name" value="Winged helix-like DNA-binding domain superfamily/Winged helix DNA-binding domain"/>
    <property type="match status" value="1"/>
</dbReference>
<reference evidence="2 3" key="1">
    <citation type="submission" date="2020-01" db="EMBL/GenBank/DDBJ databases">
        <title>Novel species isolated from a subtropical stream in China.</title>
        <authorList>
            <person name="Lu H."/>
        </authorList>
    </citation>
    <scope>NUCLEOTIDE SEQUENCE [LARGE SCALE GENOMIC DNA]</scope>
    <source>
        <strain evidence="2 3">FT82W</strain>
    </source>
</reference>
<proteinExistence type="predicted"/>
<dbReference type="AlphaFoldDB" id="A0A845GET1"/>
<protein>
    <submittedName>
        <fullName evidence="2">MarR family transcriptional regulator</fullName>
    </submittedName>
</protein>
<feature type="domain" description="HTH marR-type" evidence="1">
    <location>
        <begin position="13"/>
        <end position="148"/>
    </location>
</feature>
<evidence type="ECO:0000313" key="3">
    <source>
        <dbReference type="Proteomes" id="UP000470302"/>
    </source>
</evidence>
<dbReference type="InterPro" id="IPR039422">
    <property type="entry name" value="MarR/SlyA-like"/>
</dbReference>
<dbReference type="GO" id="GO:0006950">
    <property type="term" value="P:response to stress"/>
    <property type="evidence" value="ECO:0007669"/>
    <property type="project" value="TreeGrafter"/>
</dbReference>
<comment type="caution">
    <text evidence="2">The sequence shown here is derived from an EMBL/GenBank/DDBJ whole genome shotgun (WGS) entry which is preliminary data.</text>
</comment>
<dbReference type="SUPFAM" id="SSF46785">
    <property type="entry name" value="Winged helix' DNA-binding domain"/>
    <property type="match status" value="1"/>
</dbReference>
<sequence length="152" mass="16578">MKKQPPAAAHDKPSGIAYLIGRIDHVLSRRLRDSLGLLGMTAAQYTALSVLDTQQQLSNAQLAERSMISPQSANEMVKAMEARGWIERQADANHGRIIHLRLSAEGSALLRQGDAAVAELERAMLAELGPDQRGELHAQLRLLLRSLSAIVL</sequence>
<dbReference type="GO" id="GO:0003700">
    <property type="term" value="F:DNA-binding transcription factor activity"/>
    <property type="evidence" value="ECO:0007669"/>
    <property type="project" value="InterPro"/>
</dbReference>
<accession>A0A845GET1</accession>
<dbReference type="SMART" id="SM00347">
    <property type="entry name" value="HTH_MARR"/>
    <property type="match status" value="1"/>
</dbReference>
<dbReference type="PANTHER" id="PTHR33164">
    <property type="entry name" value="TRANSCRIPTIONAL REGULATOR, MARR FAMILY"/>
    <property type="match status" value="1"/>
</dbReference>
<dbReference type="InterPro" id="IPR000835">
    <property type="entry name" value="HTH_MarR-typ"/>
</dbReference>
<dbReference type="PANTHER" id="PTHR33164:SF43">
    <property type="entry name" value="HTH-TYPE TRANSCRIPTIONAL REPRESSOR YETL"/>
    <property type="match status" value="1"/>
</dbReference>
<dbReference type="InterPro" id="IPR036390">
    <property type="entry name" value="WH_DNA-bd_sf"/>
</dbReference>
<evidence type="ECO:0000259" key="1">
    <source>
        <dbReference type="PROSITE" id="PS50995"/>
    </source>
</evidence>
<dbReference type="Pfam" id="PF12802">
    <property type="entry name" value="MarR_2"/>
    <property type="match status" value="1"/>
</dbReference>
<name>A0A845GET1_9BURK</name>
<dbReference type="InterPro" id="IPR036388">
    <property type="entry name" value="WH-like_DNA-bd_sf"/>
</dbReference>
<dbReference type="EMBL" id="WWCW01000211">
    <property type="protein sequence ID" value="MYM91488.1"/>
    <property type="molecule type" value="Genomic_DNA"/>
</dbReference>
<organism evidence="2 3">
    <name type="scientific">Duganella vulcania</name>
    <dbReference type="NCBI Taxonomy" id="2692166"/>
    <lineage>
        <taxon>Bacteria</taxon>
        <taxon>Pseudomonadati</taxon>
        <taxon>Pseudomonadota</taxon>
        <taxon>Betaproteobacteria</taxon>
        <taxon>Burkholderiales</taxon>
        <taxon>Oxalobacteraceae</taxon>
        <taxon>Telluria group</taxon>
        <taxon>Duganella</taxon>
    </lineage>
</organism>
<dbReference type="RefSeq" id="WP_117011484.1">
    <property type="nucleotide sequence ID" value="NZ_WWCW01000211.1"/>
</dbReference>
<gene>
    <name evidence="2" type="ORF">GTP91_30470</name>
</gene>